<feature type="transmembrane region" description="Helical" evidence="14">
    <location>
        <begin position="365"/>
        <end position="387"/>
    </location>
</feature>
<feature type="domain" description="Cation/H+ exchanger transmembrane" evidence="15">
    <location>
        <begin position="282"/>
        <end position="673"/>
    </location>
</feature>
<dbReference type="Pfam" id="PF23259">
    <property type="entry name" value="CHX17_C"/>
    <property type="match status" value="1"/>
</dbReference>
<dbReference type="InterPro" id="IPR057290">
    <property type="entry name" value="CHX17_C"/>
</dbReference>
<evidence type="ECO:0000259" key="15">
    <source>
        <dbReference type="Pfam" id="PF00999"/>
    </source>
</evidence>
<keyword evidence="10 14" id="KW-0472">Membrane</keyword>
<dbReference type="Pfam" id="PF00999">
    <property type="entry name" value="Na_H_Exchanger"/>
    <property type="match status" value="1"/>
</dbReference>
<evidence type="ECO:0000313" key="17">
    <source>
        <dbReference type="EMBL" id="KAF8700621.1"/>
    </source>
</evidence>
<dbReference type="InterPro" id="IPR050794">
    <property type="entry name" value="CPA2_transporter"/>
</dbReference>
<dbReference type="PANTHER" id="PTHR32468">
    <property type="entry name" value="CATION/H + ANTIPORTER"/>
    <property type="match status" value="1"/>
</dbReference>
<keyword evidence="6 14" id="KW-0812">Transmembrane</keyword>
<dbReference type="GO" id="GO:0015297">
    <property type="term" value="F:antiporter activity"/>
    <property type="evidence" value="ECO:0007669"/>
    <property type="project" value="InterPro"/>
</dbReference>
<evidence type="ECO:0008006" key="19">
    <source>
        <dbReference type="Google" id="ProtNLM"/>
    </source>
</evidence>
<feature type="transmembrane region" description="Helical" evidence="14">
    <location>
        <begin position="555"/>
        <end position="572"/>
    </location>
</feature>
<evidence type="ECO:0000313" key="18">
    <source>
        <dbReference type="Proteomes" id="UP000636709"/>
    </source>
</evidence>
<organism evidence="17 18">
    <name type="scientific">Digitaria exilis</name>
    <dbReference type="NCBI Taxonomy" id="1010633"/>
    <lineage>
        <taxon>Eukaryota</taxon>
        <taxon>Viridiplantae</taxon>
        <taxon>Streptophyta</taxon>
        <taxon>Embryophyta</taxon>
        <taxon>Tracheophyta</taxon>
        <taxon>Spermatophyta</taxon>
        <taxon>Magnoliopsida</taxon>
        <taxon>Liliopsida</taxon>
        <taxon>Poales</taxon>
        <taxon>Poaceae</taxon>
        <taxon>PACMAD clade</taxon>
        <taxon>Panicoideae</taxon>
        <taxon>Panicodae</taxon>
        <taxon>Paniceae</taxon>
        <taxon>Anthephorinae</taxon>
        <taxon>Digitaria</taxon>
    </lineage>
</organism>
<keyword evidence="18" id="KW-1185">Reference proteome</keyword>
<keyword evidence="4" id="KW-0813">Transport</keyword>
<protein>
    <recommendedName>
        <fullName evidence="19">Cation/H+ exchanger domain-containing protein</fullName>
    </recommendedName>
</protein>
<proteinExistence type="inferred from homology"/>
<dbReference type="GO" id="GO:0009941">
    <property type="term" value="C:chloroplast envelope"/>
    <property type="evidence" value="ECO:0007669"/>
    <property type="project" value="UniProtKB-SubCell"/>
</dbReference>
<dbReference type="FunFam" id="1.20.1530.20:FF:000019">
    <property type="entry name" value="Cation/H(+) antiporter 1"/>
    <property type="match status" value="1"/>
</dbReference>
<evidence type="ECO:0000256" key="14">
    <source>
        <dbReference type="SAM" id="Phobius"/>
    </source>
</evidence>
<evidence type="ECO:0000256" key="7">
    <source>
        <dbReference type="ARBA" id="ARBA00022958"/>
    </source>
</evidence>
<keyword evidence="8 14" id="KW-1133">Transmembrane helix</keyword>
<feature type="compositionally biased region" description="Polar residues" evidence="13">
    <location>
        <begin position="192"/>
        <end position="203"/>
    </location>
</feature>
<dbReference type="GO" id="GO:0006813">
    <property type="term" value="P:potassium ion transport"/>
    <property type="evidence" value="ECO:0007669"/>
    <property type="project" value="UniProtKB-KW"/>
</dbReference>
<comment type="similarity">
    <text evidence="11">Belongs to the monovalent cation:proton antiporter 2 (CPA2) transporter (TC 2.A.37) family. CHX (TC 2.A.37.4) subfamily.</text>
</comment>
<feature type="compositionally biased region" description="Basic and acidic residues" evidence="13">
    <location>
        <begin position="34"/>
        <end position="63"/>
    </location>
</feature>
<dbReference type="GO" id="GO:0012505">
    <property type="term" value="C:endomembrane system"/>
    <property type="evidence" value="ECO:0007669"/>
    <property type="project" value="TreeGrafter"/>
</dbReference>
<dbReference type="OrthoDB" id="671744at2759"/>
<evidence type="ECO:0000256" key="9">
    <source>
        <dbReference type="ARBA" id="ARBA00023065"/>
    </source>
</evidence>
<evidence type="ECO:0000256" key="13">
    <source>
        <dbReference type="SAM" id="MobiDB-lite"/>
    </source>
</evidence>
<evidence type="ECO:0000256" key="11">
    <source>
        <dbReference type="ARBA" id="ARBA00038341"/>
    </source>
</evidence>
<dbReference type="PANTHER" id="PTHR32468:SF19">
    <property type="entry name" value="OS09G0545000 PROTEIN"/>
    <property type="match status" value="1"/>
</dbReference>
<evidence type="ECO:0000256" key="4">
    <source>
        <dbReference type="ARBA" id="ARBA00022448"/>
    </source>
</evidence>
<dbReference type="EMBL" id="JACEFO010001825">
    <property type="protein sequence ID" value="KAF8700621.1"/>
    <property type="molecule type" value="Genomic_DNA"/>
</dbReference>
<evidence type="ECO:0000256" key="8">
    <source>
        <dbReference type="ARBA" id="ARBA00022989"/>
    </source>
</evidence>
<feature type="transmembrane region" description="Helical" evidence="14">
    <location>
        <begin position="433"/>
        <end position="452"/>
    </location>
</feature>
<feature type="region of interest" description="Disordered" evidence="13">
    <location>
        <begin position="1"/>
        <end position="63"/>
    </location>
</feature>
<feature type="transmembrane region" description="Helical" evidence="14">
    <location>
        <begin position="305"/>
        <end position="321"/>
    </location>
</feature>
<dbReference type="GO" id="GO:1902600">
    <property type="term" value="P:proton transmembrane transport"/>
    <property type="evidence" value="ECO:0007669"/>
    <property type="project" value="InterPro"/>
</dbReference>
<evidence type="ECO:0000256" key="5">
    <source>
        <dbReference type="ARBA" id="ARBA00022538"/>
    </source>
</evidence>
<name>A0A835BJY0_9POAL</name>
<gene>
    <name evidence="17" type="ORF">HU200_033966</name>
</gene>
<keyword evidence="5" id="KW-0633">Potassium transport</keyword>
<evidence type="ECO:0000256" key="6">
    <source>
        <dbReference type="ARBA" id="ARBA00022692"/>
    </source>
</evidence>
<keyword evidence="9" id="KW-0406">Ion transport</keyword>
<accession>A0A835BJY0</accession>
<dbReference type="GO" id="GO:0016020">
    <property type="term" value="C:membrane"/>
    <property type="evidence" value="ECO:0007669"/>
    <property type="project" value="UniProtKB-SubCell"/>
</dbReference>
<evidence type="ECO:0000256" key="10">
    <source>
        <dbReference type="ARBA" id="ARBA00023136"/>
    </source>
</evidence>
<dbReference type="Proteomes" id="UP000636709">
    <property type="component" value="Unassembled WGS sequence"/>
</dbReference>
<evidence type="ECO:0000256" key="1">
    <source>
        <dbReference type="ARBA" id="ARBA00003198"/>
    </source>
</evidence>
<evidence type="ECO:0000259" key="16">
    <source>
        <dbReference type="Pfam" id="PF23259"/>
    </source>
</evidence>
<evidence type="ECO:0000256" key="2">
    <source>
        <dbReference type="ARBA" id="ARBA00004119"/>
    </source>
</evidence>
<reference evidence="17" key="1">
    <citation type="submission" date="2020-07" db="EMBL/GenBank/DDBJ databases">
        <title>Genome sequence and genetic diversity analysis of an under-domesticated orphan crop, white fonio (Digitaria exilis).</title>
        <authorList>
            <person name="Bennetzen J.L."/>
            <person name="Chen S."/>
            <person name="Ma X."/>
            <person name="Wang X."/>
            <person name="Yssel A.E.J."/>
            <person name="Chaluvadi S.R."/>
            <person name="Johnson M."/>
            <person name="Gangashetty P."/>
            <person name="Hamidou F."/>
            <person name="Sanogo M.D."/>
            <person name="Zwaenepoel A."/>
            <person name="Wallace J."/>
            <person name="Van De Peer Y."/>
            <person name="Van Deynze A."/>
        </authorList>
    </citation>
    <scope>NUCLEOTIDE SEQUENCE</scope>
    <source>
        <tissue evidence="17">Leaves</tissue>
    </source>
</reference>
<feature type="transmembrane region" description="Helical" evidence="14">
    <location>
        <begin position="649"/>
        <end position="672"/>
    </location>
</feature>
<feature type="domain" description="Cation/H(+) antiporter C-terminal" evidence="16">
    <location>
        <begin position="883"/>
        <end position="1050"/>
    </location>
</feature>
<feature type="region of interest" description="Disordered" evidence="13">
    <location>
        <begin position="184"/>
        <end position="252"/>
    </location>
</feature>
<dbReference type="InterPro" id="IPR038770">
    <property type="entry name" value="Na+/solute_symporter_sf"/>
</dbReference>
<comment type="function">
    <text evidence="1">May function as sodium-coupled metabolite transporter across the chloroplast envelope.</text>
</comment>
<comment type="subcellular location">
    <subcellularLocation>
        <location evidence="3">Membrane</location>
        <topology evidence="3">Multi-pass membrane protein</topology>
    </subcellularLocation>
    <subcellularLocation>
        <location evidence="2">Plastid</location>
        <location evidence="2">Chloroplast envelope</location>
    </subcellularLocation>
</comment>
<comment type="caution">
    <text evidence="17">The sequence shown here is derived from an EMBL/GenBank/DDBJ whole genome shotgun (WGS) entry which is preliminary data.</text>
</comment>
<feature type="compositionally biased region" description="Basic residues" evidence="13">
    <location>
        <begin position="204"/>
        <end position="222"/>
    </location>
</feature>
<dbReference type="AlphaFoldDB" id="A0A835BJY0"/>
<feature type="transmembrane region" description="Helical" evidence="14">
    <location>
        <begin position="578"/>
        <end position="598"/>
    </location>
</feature>
<feature type="transmembrane region" description="Helical" evidence="14">
    <location>
        <begin position="504"/>
        <end position="521"/>
    </location>
</feature>
<evidence type="ECO:0000256" key="12">
    <source>
        <dbReference type="ARBA" id="ARBA00054890"/>
    </source>
</evidence>
<comment type="function">
    <text evidence="12">May operate as a cation/H(+) antiporter.</text>
</comment>
<dbReference type="Gene3D" id="1.20.1530.20">
    <property type="match status" value="1"/>
</dbReference>
<sequence length="1069" mass="115288">MSEDEFGFTSEDRITTGIEVQIPTKARNASIEIDGVRRRHDDFRASPREPFSDRSGSDRLVSAEEPRGRSGWWWLDGCGDDWWPERSPARQTRAAKPPRALPFGSSWTGADRRPAGTPEFRVTVMVVAVGPEGGGSGLAGNFRLLLRTGVTAIVGRHGLHYRNAGTGQPTKKLERPVFQRRAAACSGPPPWLSTQTNPNYTHPTRQRQRTTKRSKKAARRHIPTCAVPSAHNSPAAARPLNPPATYRRREPSSGGMACDSYSSVQNVALDTLFLIVFQAAVVIALAKFIHLGLRRHNLPSATSQILAGIFVGGLGLHDVIVHVDVSNAEDTYGHIVSEARIFYMFYVGLEADVAALWNDIRRATVLTYASVATCLLLAAFVSGGMYGSMMHTPVRSPELLAAVLMLSIADTASVDVSRMAGEMGLTATPSGRLVVASAIATNIICIVGEGVFSCMKLASSRTPGYSASQRLGLGVLALVKVGVAVLLLRPAVAFMNRRNAGRHRIGNLELVLVLVAVSLIGNFPQDVGFDGMPVSLLLGLAFPREGPVARSIMDALAYPLHALALPFYFGAMGMRLNFSAMSGAILVPAILLTLLGLIGKCIGTMAAARFLKMPAADALRFGVLLNIKGHVNMIDMSFASSEGIWAEQALMAMVVGSMISTIIAGPVFAVVFRKEKAAYERSHQALEHMSPDQELRMLACVHGARGTPGMLCLLELLASKPRAQPAIHVLHFYDAAARKHASGPWQYHRRVQDRDHKLTDHLRDATTQVNWSVDVFTCATGLAIRQVDAGDRGAAANAKTVRRWTHDVRPGILLLPYHREQHCDGTMVCRRDDRRELNAKVLDRAPCTVGILADRPFRRSGTSFQLPAKISTTSTEKKVTTRVAAVFLGGPDDREAVAVACRLAKNEPISLTLVRFVLRRDSTHDEHDGRVAARSPDVVVVDGEVSVVVVDDDDPNEDCVAAFQREYVAKERGEYEEKEVTGPMDVVEALRGMAGANAMVVAGRGGRQPAELVVGLEGWAQCAEVGPVGEILATDQSLEMGSVLVVQQKTAAPVPLGPAAGADAGNLIT</sequence>
<dbReference type="InterPro" id="IPR006153">
    <property type="entry name" value="Cation/H_exchanger_TM"/>
</dbReference>
<feature type="region of interest" description="Disordered" evidence="13">
    <location>
        <begin position="86"/>
        <end position="114"/>
    </location>
</feature>
<feature type="transmembrane region" description="Helical" evidence="14">
    <location>
        <begin position="272"/>
        <end position="293"/>
    </location>
</feature>
<evidence type="ECO:0000256" key="3">
    <source>
        <dbReference type="ARBA" id="ARBA00004141"/>
    </source>
</evidence>
<keyword evidence="7" id="KW-0630">Potassium</keyword>
<dbReference type="GO" id="GO:0006885">
    <property type="term" value="P:regulation of pH"/>
    <property type="evidence" value="ECO:0007669"/>
    <property type="project" value="TreeGrafter"/>
</dbReference>
<feature type="transmembrane region" description="Helical" evidence="14">
    <location>
        <begin position="472"/>
        <end position="492"/>
    </location>
</feature>